<protein>
    <recommendedName>
        <fullName evidence="14">Mitochondrial carrier</fullName>
    </recommendedName>
</protein>
<evidence type="ECO:0000313" key="13">
    <source>
        <dbReference type="Proteomes" id="UP000284842"/>
    </source>
</evidence>
<evidence type="ECO:0000256" key="7">
    <source>
        <dbReference type="ARBA" id="ARBA00022989"/>
    </source>
</evidence>
<feature type="repeat" description="Solcar" evidence="10">
    <location>
        <begin position="144"/>
        <end position="234"/>
    </location>
</feature>
<dbReference type="GO" id="GO:1990542">
    <property type="term" value="P:mitochondrial transmembrane transport"/>
    <property type="evidence" value="ECO:0007669"/>
    <property type="project" value="InterPro"/>
</dbReference>
<dbReference type="Gene3D" id="1.50.40.10">
    <property type="entry name" value="Mitochondrial carrier domain"/>
    <property type="match status" value="2"/>
</dbReference>
<keyword evidence="6" id="KW-0999">Mitochondrion inner membrane</keyword>
<dbReference type="PANTHER" id="PTHR45760">
    <property type="entry name" value="FI19922P1-RELATED"/>
    <property type="match status" value="1"/>
</dbReference>
<evidence type="ECO:0000256" key="3">
    <source>
        <dbReference type="ARBA" id="ARBA00022448"/>
    </source>
</evidence>
<keyword evidence="5" id="KW-0677">Repeat</keyword>
<evidence type="ECO:0000256" key="6">
    <source>
        <dbReference type="ARBA" id="ARBA00022792"/>
    </source>
</evidence>
<dbReference type="EMBL" id="NHTK01000564">
    <property type="protein sequence ID" value="PPR06877.1"/>
    <property type="molecule type" value="Genomic_DNA"/>
</dbReference>
<dbReference type="SUPFAM" id="SSF103506">
    <property type="entry name" value="Mitochondrial carrier"/>
    <property type="match status" value="1"/>
</dbReference>
<evidence type="ECO:0008006" key="14">
    <source>
        <dbReference type="Google" id="ProtNLM"/>
    </source>
</evidence>
<evidence type="ECO:0000256" key="10">
    <source>
        <dbReference type="PROSITE-ProRule" id="PRU00282"/>
    </source>
</evidence>
<dbReference type="PANTHER" id="PTHR45760:SF2">
    <property type="entry name" value="FI19922P1-RELATED"/>
    <property type="match status" value="1"/>
</dbReference>
<sequence length="333" mass="35866">MDPFQAKLVAAATGSTLTALTMTPFDVVKTRLQTQPPQTRPLFPRPPPNTCCQPNTAAGCVRNMSSIARTLPNQLVCIWEGGLMKTERVNGFYDAVKHVWRAEGIAGLWKGAGTSLVIGVPSSTAYILTYDHLLNVVLPQLSVSPALNPLLAGVLARSAISTVVSPLELLRTNLQSTPSSPSNPHTLRSVLASMRLLVQQNGLSVLWRGLGPTLSRDVPFSGFYWASYEAWKKSFAKRGQEGAWVAFCCGAISGTSAALLTSPFDVLKTRRQALIMSPTNQHISRTIPLLIHVVRTEGSSALFAGLVPRIAKIAPACGIMISCFEGVGRYLQK</sequence>
<evidence type="ECO:0000256" key="8">
    <source>
        <dbReference type="ARBA" id="ARBA00023128"/>
    </source>
</evidence>
<keyword evidence="7" id="KW-1133">Transmembrane helix</keyword>
<keyword evidence="9 10" id="KW-0472">Membrane</keyword>
<evidence type="ECO:0000256" key="11">
    <source>
        <dbReference type="RuleBase" id="RU000488"/>
    </source>
</evidence>
<keyword evidence="3 11" id="KW-0813">Transport</keyword>
<comment type="similarity">
    <text evidence="2 11">Belongs to the mitochondrial carrier (TC 2.A.29) family.</text>
</comment>
<dbReference type="GO" id="GO:0005743">
    <property type="term" value="C:mitochondrial inner membrane"/>
    <property type="evidence" value="ECO:0007669"/>
    <property type="project" value="UniProtKB-SubCell"/>
</dbReference>
<organism evidence="12 13">
    <name type="scientific">Panaeolus cyanescens</name>
    <dbReference type="NCBI Taxonomy" id="181874"/>
    <lineage>
        <taxon>Eukaryota</taxon>
        <taxon>Fungi</taxon>
        <taxon>Dikarya</taxon>
        <taxon>Basidiomycota</taxon>
        <taxon>Agaricomycotina</taxon>
        <taxon>Agaricomycetes</taxon>
        <taxon>Agaricomycetidae</taxon>
        <taxon>Agaricales</taxon>
        <taxon>Agaricineae</taxon>
        <taxon>Galeropsidaceae</taxon>
        <taxon>Panaeolus</taxon>
    </lineage>
</organism>
<evidence type="ECO:0000256" key="1">
    <source>
        <dbReference type="ARBA" id="ARBA00004448"/>
    </source>
</evidence>
<keyword evidence="8" id="KW-0496">Mitochondrion</keyword>
<proteinExistence type="inferred from homology"/>
<dbReference type="InterPro" id="IPR018108">
    <property type="entry name" value="MCP_transmembrane"/>
</dbReference>
<accession>A0A409YV15</accession>
<dbReference type="Proteomes" id="UP000284842">
    <property type="component" value="Unassembled WGS sequence"/>
</dbReference>
<dbReference type="Pfam" id="PF00153">
    <property type="entry name" value="Mito_carr"/>
    <property type="match status" value="4"/>
</dbReference>
<dbReference type="FunCoup" id="A0A409YV15">
    <property type="interactions" value="322"/>
</dbReference>
<name>A0A409YV15_9AGAR</name>
<dbReference type="InParanoid" id="A0A409YV15"/>
<keyword evidence="13" id="KW-1185">Reference proteome</keyword>
<evidence type="ECO:0000313" key="12">
    <source>
        <dbReference type="EMBL" id="PPR06877.1"/>
    </source>
</evidence>
<dbReference type="OrthoDB" id="1747031at2759"/>
<comment type="caution">
    <text evidence="12">The sequence shown here is derived from an EMBL/GenBank/DDBJ whole genome shotgun (WGS) entry which is preliminary data.</text>
</comment>
<dbReference type="InterPro" id="IPR045315">
    <property type="entry name" value="Mtm1-like"/>
</dbReference>
<evidence type="ECO:0000256" key="4">
    <source>
        <dbReference type="ARBA" id="ARBA00022692"/>
    </source>
</evidence>
<keyword evidence="4 10" id="KW-0812">Transmembrane</keyword>
<evidence type="ECO:0000256" key="2">
    <source>
        <dbReference type="ARBA" id="ARBA00006375"/>
    </source>
</evidence>
<dbReference type="PROSITE" id="PS50920">
    <property type="entry name" value="SOLCAR"/>
    <property type="match status" value="3"/>
</dbReference>
<feature type="repeat" description="Solcar" evidence="10">
    <location>
        <begin position="2"/>
        <end position="136"/>
    </location>
</feature>
<reference evidence="12 13" key="1">
    <citation type="journal article" date="2018" name="Evol. Lett.">
        <title>Horizontal gene cluster transfer increased hallucinogenic mushroom diversity.</title>
        <authorList>
            <person name="Reynolds H.T."/>
            <person name="Vijayakumar V."/>
            <person name="Gluck-Thaler E."/>
            <person name="Korotkin H.B."/>
            <person name="Matheny P.B."/>
            <person name="Slot J.C."/>
        </authorList>
    </citation>
    <scope>NUCLEOTIDE SEQUENCE [LARGE SCALE GENOMIC DNA]</scope>
    <source>
        <strain evidence="12 13">2629</strain>
    </source>
</reference>
<gene>
    <name evidence="12" type="ORF">CVT24_011567</name>
</gene>
<dbReference type="STRING" id="181874.A0A409YV15"/>
<comment type="subcellular location">
    <subcellularLocation>
        <location evidence="1">Mitochondrion inner membrane</location>
        <topology evidence="1">Multi-pass membrane protein</topology>
    </subcellularLocation>
</comment>
<dbReference type="InterPro" id="IPR023395">
    <property type="entry name" value="MCP_dom_sf"/>
</dbReference>
<feature type="repeat" description="Solcar" evidence="10">
    <location>
        <begin position="241"/>
        <end position="330"/>
    </location>
</feature>
<dbReference type="AlphaFoldDB" id="A0A409YV15"/>
<evidence type="ECO:0000256" key="9">
    <source>
        <dbReference type="ARBA" id="ARBA00023136"/>
    </source>
</evidence>
<evidence type="ECO:0000256" key="5">
    <source>
        <dbReference type="ARBA" id="ARBA00022737"/>
    </source>
</evidence>